<name>A0A9W7KRC8_9STRA</name>
<feature type="chain" id="PRO_5040730031" evidence="2">
    <location>
        <begin position="19"/>
        <end position="176"/>
    </location>
</feature>
<comment type="caution">
    <text evidence="3">The sequence shown here is derived from an EMBL/GenBank/DDBJ whole genome shotgun (WGS) entry which is preliminary data.</text>
</comment>
<organism evidence="3 4">
    <name type="scientific">Triparma laevis f. longispina</name>
    <dbReference type="NCBI Taxonomy" id="1714387"/>
    <lineage>
        <taxon>Eukaryota</taxon>
        <taxon>Sar</taxon>
        <taxon>Stramenopiles</taxon>
        <taxon>Ochrophyta</taxon>
        <taxon>Bolidophyceae</taxon>
        <taxon>Parmales</taxon>
        <taxon>Triparmaceae</taxon>
        <taxon>Triparma</taxon>
    </lineage>
</organism>
<keyword evidence="4" id="KW-1185">Reference proteome</keyword>
<protein>
    <submittedName>
        <fullName evidence="3">Uncharacterized protein</fullName>
    </submittedName>
</protein>
<evidence type="ECO:0000313" key="3">
    <source>
        <dbReference type="EMBL" id="GMI08987.1"/>
    </source>
</evidence>
<dbReference type="AlphaFoldDB" id="A0A9W7KRC8"/>
<feature type="transmembrane region" description="Helical" evidence="1">
    <location>
        <begin position="67"/>
        <end position="86"/>
    </location>
</feature>
<feature type="signal peptide" evidence="2">
    <location>
        <begin position="1"/>
        <end position="18"/>
    </location>
</feature>
<keyword evidence="1" id="KW-0812">Transmembrane</keyword>
<reference evidence="4" key="1">
    <citation type="journal article" date="2023" name="Commun. Biol.">
        <title>Genome analysis of Parmales, the sister group of diatoms, reveals the evolutionary specialization of diatoms from phago-mixotrophs to photoautotrophs.</title>
        <authorList>
            <person name="Ban H."/>
            <person name="Sato S."/>
            <person name="Yoshikawa S."/>
            <person name="Yamada K."/>
            <person name="Nakamura Y."/>
            <person name="Ichinomiya M."/>
            <person name="Sato N."/>
            <person name="Blanc-Mathieu R."/>
            <person name="Endo H."/>
            <person name="Kuwata A."/>
            <person name="Ogata H."/>
        </authorList>
    </citation>
    <scope>NUCLEOTIDE SEQUENCE [LARGE SCALE GENOMIC DNA]</scope>
    <source>
        <strain evidence="4">NIES 3700</strain>
    </source>
</reference>
<evidence type="ECO:0000313" key="4">
    <source>
        <dbReference type="Proteomes" id="UP001165122"/>
    </source>
</evidence>
<keyword evidence="1" id="KW-1133">Transmembrane helix</keyword>
<evidence type="ECO:0000256" key="2">
    <source>
        <dbReference type="SAM" id="SignalP"/>
    </source>
</evidence>
<sequence>MFFFLFFYTVAYLSGVSASTKLLLHEVALAETTNTTNTKDDGYYADEGYAAADDDDFPIDKEVFEGILMNVLGGILLPLYVLVPLWKLRSGAAYVKAAVKEAASEEGHTYEDIKAELDSNEEGTEIYKNVASATKVIGGGEVSTYRDSLGVFSKKATESKINEHRTRRSSGGGKSC</sequence>
<evidence type="ECO:0000256" key="1">
    <source>
        <dbReference type="SAM" id="Phobius"/>
    </source>
</evidence>
<dbReference type="EMBL" id="BRXW01000131">
    <property type="protein sequence ID" value="GMI08987.1"/>
    <property type="molecule type" value="Genomic_DNA"/>
</dbReference>
<accession>A0A9W7KRC8</accession>
<gene>
    <name evidence="3" type="ORF">TrLO_g4737</name>
</gene>
<keyword evidence="2" id="KW-0732">Signal</keyword>
<proteinExistence type="predicted"/>
<keyword evidence="1" id="KW-0472">Membrane</keyword>
<dbReference type="Proteomes" id="UP001165122">
    <property type="component" value="Unassembled WGS sequence"/>
</dbReference>